<dbReference type="Proteomes" id="UP001262889">
    <property type="component" value="Unassembled WGS sequence"/>
</dbReference>
<dbReference type="RefSeq" id="WP_311535326.1">
    <property type="nucleotide sequence ID" value="NZ_JAVRHQ010000015.1"/>
</dbReference>
<evidence type="ECO:0000256" key="1">
    <source>
        <dbReference type="SAM" id="Phobius"/>
    </source>
</evidence>
<feature type="transmembrane region" description="Helical" evidence="1">
    <location>
        <begin position="6"/>
        <end position="27"/>
    </location>
</feature>
<keyword evidence="1" id="KW-0812">Transmembrane</keyword>
<name>A0ABU3CBR5_9FLAO</name>
<keyword evidence="1" id="KW-1133">Transmembrane helix</keyword>
<sequence length="90" mass="10527">MTITTITAYILAAIFLVLCAIAMYRAVPKVLHNLKVKKQIRYYEKNRAEMRKKGLKEYSFNKGKTKVWATNFKEANLHYQTSRRNGKSNI</sequence>
<evidence type="ECO:0008006" key="4">
    <source>
        <dbReference type="Google" id="ProtNLM"/>
    </source>
</evidence>
<protein>
    <recommendedName>
        <fullName evidence="4">ATP synthase F0 subunit 8</fullName>
    </recommendedName>
</protein>
<keyword evidence="1" id="KW-0472">Membrane</keyword>
<dbReference type="EMBL" id="JAVRHQ010000015">
    <property type="protein sequence ID" value="MDT0643708.1"/>
    <property type="molecule type" value="Genomic_DNA"/>
</dbReference>
<proteinExistence type="predicted"/>
<gene>
    <name evidence="2" type="ORF">RM553_12770</name>
</gene>
<comment type="caution">
    <text evidence="2">The sequence shown here is derived from an EMBL/GenBank/DDBJ whole genome shotgun (WGS) entry which is preliminary data.</text>
</comment>
<accession>A0ABU3CBR5</accession>
<evidence type="ECO:0000313" key="3">
    <source>
        <dbReference type="Proteomes" id="UP001262889"/>
    </source>
</evidence>
<organism evidence="2 3">
    <name type="scientific">Autumnicola tepida</name>
    <dbReference type="NCBI Taxonomy" id="3075595"/>
    <lineage>
        <taxon>Bacteria</taxon>
        <taxon>Pseudomonadati</taxon>
        <taxon>Bacteroidota</taxon>
        <taxon>Flavobacteriia</taxon>
        <taxon>Flavobacteriales</taxon>
        <taxon>Flavobacteriaceae</taxon>
        <taxon>Autumnicola</taxon>
    </lineage>
</organism>
<evidence type="ECO:0000313" key="2">
    <source>
        <dbReference type="EMBL" id="MDT0643708.1"/>
    </source>
</evidence>
<reference evidence="2 3" key="1">
    <citation type="submission" date="2023-09" db="EMBL/GenBank/DDBJ databases">
        <authorList>
            <person name="Rey-Velasco X."/>
        </authorList>
    </citation>
    <scope>NUCLEOTIDE SEQUENCE [LARGE SCALE GENOMIC DNA]</scope>
    <source>
        <strain evidence="2 3">F363</strain>
    </source>
</reference>
<keyword evidence="3" id="KW-1185">Reference proteome</keyword>